<keyword evidence="8" id="KW-1185">Reference proteome</keyword>
<name>A0A066UIM9_9VIBR</name>
<accession>A0A066UIM9</accession>
<dbReference type="PANTHER" id="PTHR30537:SF5">
    <property type="entry name" value="HTH-TYPE TRANSCRIPTIONAL ACTIVATOR TTDR-RELATED"/>
    <property type="match status" value="1"/>
</dbReference>
<dbReference type="FunFam" id="3.40.190.290:FF:000001">
    <property type="entry name" value="Transcriptional regulator, LysR family"/>
    <property type="match status" value="1"/>
</dbReference>
<evidence type="ECO:0000256" key="2">
    <source>
        <dbReference type="ARBA" id="ARBA00023015"/>
    </source>
</evidence>
<evidence type="ECO:0000313" key="9">
    <source>
        <dbReference type="Proteomes" id="UP000326789"/>
    </source>
</evidence>
<proteinExistence type="inferred from homology"/>
<keyword evidence="3" id="KW-0238">DNA-binding</keyword>
<dbReference type="InterPro" id="IPR058163">
    <property type="entry name" value="LysR-type_TF_proteobact-type"/>
</dbReference>
<dbReference type="Proteomes" id="UP000027219">
    <property type="component" value="Unassembled WGS sequence"/>
</dbReference>
<dbReference type="OrthoDB" id="9786526at2"/>
<dbReference type="Pfam" id="PF00126">
    <property type="entry name" value="HTH_1"/>
    <property type="match status" value="1"/>
</dbReference>
<dbReference type="STRING" id="212667.VFDL14_20410"/>
<dbReference type="CDD" id="cd08422">
    <property type="entry name" value="PBP2_CrgA_like"/>
    <property type="match status" value="1"/>
</dbReference>
<dbReference type="InterPro" id="IPR005119">
    <property type="entry name" value="LysR_subst-bd"/>
</dbReference>
<dbReference type="EMBL" id="JFFR01000027">
    <property type="protein sequence ID" value="KDN27266.1"/>
    <property type="molecule type" value="Genomic_DNA"/>
</dbReference>
<keyword evidence="2" id="KW-0805">Transcription regulation</keyword>
<keyword evidence="4" id="KW-0804">Transcription</keyword>
<evidence type="ECO:0000313" key="7">
    <source>
        <dbReference type="EMBL" id="KDN27266.1"/>
    </source>
</evidence>
<dbReference type="GO" id="GO:0043565">
    <property type="term" value="F:sequence-specific DNA binding"/>
    <property type="evidence" value="ECO:0007669"/>
    <property type="project" value="TreeGrafter"/>
</dbReference>
<dbReference type="RefSeq" id="WP_032552624.1">
    <property type="nucleotide sequence ID" value="NZ_JFFR01000027.1"/>
</dbReference>
<evidence type="ECO:0000256" key="4">
    <source>
        <dbReference type="ARBA" id="ARBA00023163"/>
    </source>
</evidence>
<dbReference type="PANTHER" id="PTHR30537">
    <property type="entry name" value="HTH-TYPE TRANSCRIPTIONAL REGULATOR"/>
    <property type="match status" value="1"/>
</dbReference>
<evidence type="ECO:0000256" key="1">
    <source>
        <dbReference type="ARBA" id="ARBA00009437"/>
    </source>
</evidence>
<sequence>MRSTDDYIIFYHLIEQGSFSGAAKQMQLTKSVVSKRIAKLEQDLGVQLLYRTTRSIKLSEAGQSFYEQAKRVYQAVATAEESIVGLGQSLSGSIKITVPTISGELILPGVIAEFNERYPDINIDMDLDNRFVDIVNDRFDLAIRTGVLPDSSLIARKLVDAHWVVCASPKYLAVNGKPDSPQELVKHNCLAYSYQETGAKEWAFKAGDELYQVKVDGNLCTNNSSALRNVALLGQGIIYVPRVLIHDDLEQGRLIQLFQGQTAKCLGIYAVYPYTRQQPEKVKRFIEHLYQGFQKRSHQF</sequence>
<dbReference type="Gene3D" id="3.40.190.290">
    <property type="match status" value="1"/>
</dbReference>
<gene>
    <name evidence="6" type="ORF">F2P58_09835</name>
    <name evidence="7" type="ORF">VFDL14_20410</name>
</gene>
<dbReference type="AlphaFoldDB" id="A0A066UIM9"/>
<dbReference type="GO" id="GO:0006351">
    <property type="term" value="P:DNA-templated transcription"/>
    <property type="evidence" value="ECO:0007669"/>
    <property type="project" value="TreeGrafter"/>
</dbReference>
<dbReference type="SUPFAM" id="SSF53850">
    <property type="entry name" value="Periplasmic binding protein-like II"/>
    <property type="match status" value="1"/>
</dbReference>
<feature type="domain" description="HTH lysR-type" evidence="5">
    <location>
        <begin position="9"/>
        <end position="59"/>
    </location>
</feature>
<reference evidence="7 8" key="1">
    <citation type="submission" date="2014-02" db="EMBL/GenBank/DDBJ databases">
        <title>Vibrio fortis Dalian14 Genome Sequencing.</title>
        <authorList>
            <person name="Wang Y."/>
            <person name="Song L."/>
            <person name="Liu G."/>
            <person name="Ding J."/>
        </authorList>
    </citation>
    <scope>NUCLEOTIDE SEQUENCE [LARGE SCALE GENOMIC DNA]</scope>
    <source>
        <strain evidence="7 8">Dalian14</strain>
    </source>
</reference>
<dbReference type="SUPFAM" id="SSF46785">
    <property type="entry name" value="Winged helix' DNA-binding domain"/>
    <property type="match status" value="1"/>
</dbReference>
<dbReference type="InterPro" id="IPR036388">
    <property type="entry name" value="WH-like_DNA-bd_sf"/>
</dbReference>
<evidence type="ECO:0000313" key="8">
    <source>
        <dbReference type="Proteomes" id="UP000027219"/>
    </source>
</evidence>
<dbReference type="Proteomes" id="UP000326789">
    <property type="component" value="Unassembled WGS sequence"/>
</dbReference>
<comment type="similarity">
    <text evidence="1">Belongs to the LysR transcriptional regulatory family.</text>
</comment>
<protein>
    <submittedName>
        <fullName evidence="7">LysR family transcriptional regulator</fullName>
    </submittedName>
</protein>
<dbReference type="GO" id="GO:0003700">
    <property type="term" value="F:DNA-binding transcription factor activity"/>
    <property type="evidence" value="ECO:0007669"/>
    <property type="project" value="InterPro"/>
</dbReference>
<dbReference type="Gene3D" id="1.10.10.10">
    <property type="entry name" value="Winged helix-like DNA-binding domain superfamily/Winged helix DNA-binding domain"/>
    <property type="match status" value="1"/>
</dbReference>
<dbReference type="EMBL" id="VWSE01000004">
    <property type="protein sequence ID" value="KAB0289365.1"/>
    <property type="molecule type" value="Genomic_DNA"/>
</dbReference>
<dbReference type="FunFam" id="1.10.10.10:FF:000001">
    <property type="entry name" value="LysR family transcriptional regulator"/>
    <property type="match status" value="1"/>
</dbReference>
<comment type="caution">
    <text evidence="7">The sequence shown here is derived from an EMBL/GenBank/DDBJ whole genome shotgun (WGS) entry which is preliminary data.</text>
</comment>
<dbReference type="PRINTS" id="PR00039">
    <property type="entry name" value="HTHLYSR"/>
</dbReference>
<evidence type="ECO:0000313" key="6">
    <source>
        <dbReference type="EMBL" id="KAB0289365.1"/>
    </source>
</evidence>
<reference evidence="6 9" key="2">
    <citation type="submission" date="2019-09" db="EMBL/GenBank/DDBJ databases">
        <title>Whole genome sequence of Vibrio fortis.</title>
        <authorList>
            <person name="Das S.K."/>
        </authorList>
    </citation>
    <scope>NUCLEOTIDE SEQUENCE [LARGE SCALE GENOMIC DNA]</scope>
    <source>
        <strain evidence="6 9">AN60</strain>
    </source>
</reference>
<dbReference type="InterPro" id="IPR036390">
    <property type="entry name" value="WH_DNA-bd_sf"/>
</dbReference>
<evidence type="ECO:0000259" key="5">
    <source>
        <dbReference type="PROSITE" id="PS50931"/>
    </source>
</evidence>
<evidence type="ECO:0000256" key="3">
    <source>
        <dbReference type="ARBA" id="ARBA00023125"/>
    </source>
</evidence>
<dbReference type="PROSITE" id="PS50931">
    <property type="entry name" value="HTH_LYSR"/>
    <property type="match status" value="1"/>
</dbReference>
<dbReference type="InterPro" id="IPR000847">
    <property type="entry name" value="LysR_HTH_N"/>
</dbReference>
<dbReference type="Pfam" id="PF03466">
    <property type="entry name" value="LysR_substrate"/>
    <property type="match status" value="1"/>
</dbReference>
<organism evidence="7 8">
    <name type="scientific">Vibrio fortis</name>
    <dbReference type="NCBI Taxonomy" id="212667"/>
    <lineage>
        <taxon>Bacteria</taxon>
        <taxon>Pseudomonadati</taxon>
        <taxon>Pseudomonadota</taxon>
        <taxon>Gammaproteobacteria</taxon>
        <taxon>Vibrionales</taxon>
        <taxon>Vibrionaceae</taxon>
        <taxon>Vibrio</taxon>
    </lineage>
</organism>